<dbReference type="PRINTS" id="PR00131">
    <property type="entry name" value="GLHYDRLASE1"/>
</dbReference>
<dbReference type="FunFam" id="3.20.20.80:FF:000004">
    <property type="entry name" value="Beta-glucosidase 6-phospho-beta-glucosidase"/>
    <property type="match status" value="1"/>
</dbReference>
<keyword evidence="5" id="KW-0136">Cellulose degradation</keyword>
<dbReference type="PANTHER" id="PTHR10353:SF36">
    <property type="entry name" value="LP05116P"/>
    <property type="match status" value="1"/>
</dbReference>
<dbReference type="GO" id="GO:0005829">
    <property type="term" value="C:cytosol"/>
    <property type="evidence" value="ECO:0007669"/>
    <property type="project" value="TreeGrafter"/>
</dbReference>
<evidence type="ECO:0000256" key="10">
    <source>
        <dbReference type="PIRSR" id="PIRSR617736-2"/>
    </source>
</evidence>
<keyword evidence="13" id="KW-1185">Reference proteome</keyword>
<dbReference type="GO" id="GO:0030245">
    <property type="term" value="P:cellulose catabolic process"/>
    <property type="evidence" value="ECO:0007669"/>
    <property type="project" value="UniProtKB-KW"/>
</dbReference>
<dbReference type="InterPro" id="IPR033132">
    <property type="entry name" value="GH_1_N_CS"/>
</dbReference>
<feature type="binding site" evidence="10">
    <location>
        <position position="177"/>
    </location>
    <ligand>
        <name>substrate</name>
    </ligand>
</feature>
<feature type="active site" description="Nucleophile" evidence="9">
    <location>
        <position position="375"/>
    </location>
</feature>
<sequence length="475" mass="52246">MRMTTDSDVEVGREVLTFPPDFLWGAATAAFQIEGATTVDGRGASIWDTFAATPGKVLAGDTGDPACDHYHRYQSDVDLMESLGLASYRFSVAWPRIQPSGSGQVEERGLAFYDRLVDSLLEKNIQPLATLYHWDLPQVLEDFGGWRNRDTAYRFAEYAAIVHERLGDRVQAWTTLNEPWVSAFLGYGNGIHAPGITDAMASLEAAHHLLLAHGLATQALRAQAPDSHRLSIVLNFSTIWGDSDSEASKEAVRKVDGLQNRILLDPVLGRGYPLDVLQDTTWLGDWTNVVRDGDMETIATPIDWIGVNYYNPTRVAPADPDFVPAGPHAGLRGVALQPPQGELTGFGWEQNADAFTELLVRLSRDTDGVPLVVTENGSAFPDVVDPAGRVHDVQRTKYLVDHVRAVHRAISEGADIRGYLAWSLLDNFEWAAGYSQRFGIVHVDFETQRRTVKESAATLSRIIGQNGIPAHGYTV</sequence>
<dbReference type="Proteomes" id="UP000198583">
    <property type="component" value="Unassembled WGS sequence"/>
</dbReference>
<dbReference type="SUPFAM" id="SSF51445">
    <property type="entry name" value="(Trans)glycosidases"/>
    <property type="match status" value="1"/>
</dbReference>
<accession>A0A1I6ESZ2</accession>
<evidence type="ECO:0000256" key="4">
    <source>
        <dbReference type="ARBA" id="ARBA00022801"/>
    </source>
</evidence>
<dbReference type="EC" id="3.2.1.21" evidence="3 11"/>
<comment type="catalytic activity">
    <reaction evidence="1 11">
        <text>Hydrolysis of terminal, non-reducing beta-D-glucosyl residues with release of beta-D-glucose.</text>
        <dbReference type="EC" id="3.2.1.21"/>
    </reaction>
</comment>
<keyword evidence="6" id="KW-0119">Carbohydrate metabolism</keyword>
<evidence type="ECO:0000256" key="6">
    <source>
        <dbReference type="ARBA" id="ARBA00023277"/>
    </source>
</evidence>
<dbReference type="InterPro" id="IPR001360">
    <property type="entry name" value="Glyco_hydro_1"/>
</dbReference>
<evidence type="ECO:0000256" key="2">
    <source>
        <dbReference type="ARBA" id="ARBA00010838"/>
    </source>
</evidence>
<dbReference type="InterPro" id="IPR017853">
    <property type="entry name" value="GH"/>
</dbReference>
<keyword evidence="4 11" id="KW-0378">Hydrolase</keyword>
<keyword evidence="7 11" id="KW-0326">Glycosidase</keyword>
<evidence type="ECO:0000256" key="9">
    <source>
        <dbReference type="PIRSR" id="PIRSR617736-1"/>
    </source>
</evidence>
<gene>
    <name evidence="12" type="ORF">SAMN04488564_105306</name>
</gene>
<dbReference type="PANTHER" id="PTHR10353">
    <property type="entry name" value="GLYCOSYL HYDROLASE"/>
    <property type="match status" value="1"/>
</dbReference>
<dbReference type="NCBIfam" id="TIGR03356">
    <property type="entry name" value="BGL"/>
    <property type="match status" value="1"/>
</dbReference>
<feature type="binding site" evidence="10">
    <location>
        <position position="422"/>
    </location>
    <ligand>
        <name>substrate</name>
    </ligand>
</feature>
<organism evidence="12 13">
    <name type="scientific">Lentzea waywayandensis</name>
    <dbReference type="NCBI Taxonomy" id="84724"/>
    <lineage>
        <taxon>Bacteria</taxon>
        <taxon>Bacillati</taxon>
        <taxon>Actinomycetota</taxon>
        <taxon>Actinomycetes</taxon>
        <taxon>Pseudonocardiales</taxon>
        <taxon>Pseudonocardiaceae</taxon>
        <taxon>Lentzea</taxon>
    </lineage>
</organism>
<dbReference type="GO" id="GO:0008422">
    <property type="term" value="F:beta-glucosidase activity"/>
    <property type="evidence" value="ECO:0007669"/>
    <property type="project" value="UniProtKB-EC"/>
</dbReference>
<evidence type="ECO:0000256" key="8">
    <source>
        <dbReference type="ARBA" id="ARBA00023326"/>
    </source>
</evidence>
<dbReference type="EMBL" id="FOYL01000005">
    <property type="protein sequence ID" value="SFR20687.1"/>
    <property type="molecule type" value="Genomic_DNA"/>
</dbReference>
<feature type="binding site" evidence="10">
    <location>
        <position position="310"/>
    </location>
    <ligand>
        <name>substrate</name>
    </ligand>
</feature>
<name>A0A1I6ESZ2_9PSEU</name>
<feature type="binding site" evidence="10">
    <location>
        <begin position="429"/>
        <end position="430"/>
    </location>
    <ligand>
        <name>substrate</name>
    </ligand>
</feature>
<proteinExistence type="inferred from homology"/>
<comment type="similarity">
    <text evidence="2 11">Belongs to the glycosyl hydrolase 1 family.</text>
</comment>
<feature type="binding site" evidence="10">
    <location>
        <position position="133"/>
    </location>
    <ligand>
        <name>substrate</name>
    </ligand>
</feature>
<dbReference type="InterPro" id="IPR017736">
    <property type="entry name" value="Glyco_hydro_1_beta-glucosidase"/>
</dbReference>
<dbReference type="AlphaFoldDB" id="A0A1I6ESZ2"/>
<evidence type="ECO:0000256" key="5">
    <source>
        <dbReference type="ARBA" id="ARBA00023001"/>
    </source>
</evidence>
<evidence type="ECO:0000256" key="3">
    <source>
        <dbReference type="ARBA" id="ARBA00012744"/>
    </source>
</evidence>
<evidence type="ECO:0000313" key="12">
    <source>
        <dbReference type="EMBL" id="SFR20687.1"/>
    </source>
</evidence>
<feature type="binding site" evidence="10">
    <location>
        <position position="32"/>
    </location>
    <ligand>
        <name>substrate</name>
    </ligand>
</feature>
<evidence type="ECO:0000256" key="7">
    <source>
        <dbReference type="ARBA" id="ARBA00023295"/>
    </source>
</evidence>
<dbReference type="Gene3D" id="3.20.20.80">
    <property type="entry name" value="Glycosidases"/>
    <property type="match status" value="1"/>
</dbReference>
<dbReference type="STRING" id="84724.SAMN04488564_105306"/>
<evidence type="ECO:0000256" key="11">
    <source>
        <dbReference type="RuleBase" id="RU361175"/>
    </source>
</evidence>
<dbReference type="Pfam" id="PF00232">
    <property type="entry name" value="Glyco_hydro_1"/>
    <property type="match status" value="1"/>
</dbReference>
<evidence type="ECO:0000313" key="13">
    <source>
        <dbReference type="Proteomes" id="UP000198583"/>
    </source>
</evidence>
<feature type="active site" description="Proton donor" evidence="9">
    <location>
        <position position="178"/>
    </location>
</feature>
<reference evidence="13" key="1">
    <citation type="submission" date="2016-10" db="EMBL/GenBank/DDBJ databases">
        <authorList>
            <person name="Varghese N."/>
            <person name="Submissions S."/>
        </authorList>
    </citation>
    <scope>NUCLEOTIDE SEQUENCE [LARGE SCALE GENOMIC DNA]</scope>
    <source>
        <strain evidence="13">DSM 44232</strain>
    </source>
</reference>
<keyword evidence="8" id="KW-0624">Polysaccharide degradation</keyword>
<evidence type="ECO:0000256" key="1">
    <source>
        <dbReference type="ARBA" id="ARBA00000448"/>
    </source>
</evidence>
<dbReference type="PROSITE" id="PS00653">
    <property type="entry name" value="GLYCOSYL_HYDROL_F1_2"/>
    <property type="match status" value="1"/>
</dbReference>
<protein>
    <recommendedName>
        <fullName evidence="3 11">Beta-glucosidase</fullName>
        <ecNumber evidence="3 11">3.2.1.21</ecNumber>
    </recommendedName>
</protein>